<gene>
    <name evidence="2" type="ORF">Goari_010471</name>
</gene>
<comment type="caution">
    <text evidence="2">The sequence shown here is derived from an EMBL/GenBank/DDBJ whole genome shotgun (WGS) entry which is preliminary data.</text>
</comment>
<feature type="region of interest" description="Disordered" evidence="1">
    <location>
        <begin position="1"/>
        <end position="32"/>
    </location>
</feature>
<accession>A0A7J8Y049</accession>
<reference evidence="2 3" key="1">
    <citation type="journal article" date="2019" name="Genome Biol. Evol.">
        <title>Insights into the evolution of the New World diploid cottons (Gossypium, subgenus Houzingenia) based on genome sequencing.</title>
        <authorList>
            <person name="Grover C.E."/>
            <person name="Arick M.A. 2nd"/>
            <person name="Thrash A."/>
            <person name="Conover J.L."/>
            <person name="Sanders W.S."/>
            <person name="Peterson D.G."/>
            <person name="Frelichowski J.E."/>
            <person name="Scheffler J.A."/>
            <person name="Scheffler B.E."/>
            <person name="Wendel J.F."/>
        </authorList>
    </citation>
    <scope>NUCLEOTIDE SEQUENCE [LARGE SCALE GENOMIC DNA]</scope>
    <source>
        <strain evidence="2">185</strain>
        <tissue evidence="2">Leaf</tissue>
    </source>
</reference>
<keyword evidence="3" id="KW-1185">Reference proteome</keyword>
<evidence type="ECO:0000313" key="2">
    <source>
        <dbReference type="EMBL" id="MBA0692951.1"/>
    </source>
</evidence>
<name>A0A7J8Y049_GOSAI</name>
<evidence type="ECO:0000313" key="3">
    <source>
        <dbReference type="Proteomes" id="UP000593577"/>
    </source>
</evidence>
<dbReference type="AlphaFoldDB" id="A0A7J8Y049"/>
<dbReference type="EMBL" id="JABFAA010000009">
    <property type="protein sequence ID" value="MBA0692951.1"/>
    <property type="molecule type" value="Genomic_DNA"/>
</dbReference>
<dbReference type="Proteomes" id="UP000593577">
    <property type="component" value="Unassembled WGS sequence"/>
</dbReference>
<feature type="compositionally biased region" description="Basic and acidic residues" evidence="1">
    <location>
        <begin position="21"/>
        <end position="32"/>
    </location>
</feature>
<proteinExistence type="predicted"/>
<evidence type="ECO:0000256" key="1">
    <source>
        <dbReference type="SAM" id="MobiDB-lite"/>
    </source>
</evidence>
<protein>
    <submittedName>
        <fullName evidence="2">Uncharacterized protein</fullName>
    </submittedName>
</protein>
<sequence length="152" mass="17030">MAEDGGDDSSVGDRNTKKGASWRDKVLGIGTDDSRGEEGFEFLEGDIVKSSVNGILAISFSDRIQQILVRNMASIVVAAWTSGVSLYEENLRGNLGSNSYRYQARFPNRQGFERKEKTKEPSSEVGKTVESSESFVPWMLVERRTWRNSRAR</sequence>
<organism evidence="2 3">
    <name type="scientific">Gossypium aridum</name>
    <name type="common">American cotton</name>
    <name type="synonym">Erioxylum aridum</name>
    <dbReference type="NCBI Taxonomy" id="34290"/>
    <lineage>
        <taxon>Eukaryota</taxon>
        <taxon>Viridiplantae</taxon>
        <taxon>Streptophyta</taxon>
        <taxon>Embryophyta</taxon>
        <taxon>Tracheophyta</taxon>
        <taxon>Spermatophyta</taxon>
        <taxon>Magnoliopsida</taxon>
        <taxon>eudicotyledons</taxon>
        <taxon>Gunneridae</taxon>
        <taxon>Pentapetalae</taxon>
        <taxon>rosids</taxon>
        <taxon>malvids</taxon>
        <taxon>Malvales</taxon>
        <taxon>Malvaceae</taxon>
        <taxon>Malvoideae</taxon>
        <taxon>Gossypium</taxon>
    </lineage>
</organism>